<gene>
    <name evidence="1" type="ORF">FWILDA_LOCUS19925</name>
</gene>
<dbReference type="AlphaFoldDB" id="A0A9W4X4G7"/>
<dbReference type="EMBL" id="CAMKVN010026687">
    <property type="protein sequence ID" value="CAI2201157.1"/>
    <property type="molecule type" value="Genomic_DNA"/>
</dbReference>
<accession>A0A9W4X4G7</accession>
<proteinExistence type="predicted"/>
<name>A0A9W4X4G7_9GLOM</name>
<protein>
    <submittedName>
        <fullName evidence="1">16244_t:CDS:1</fullName>
    </submittedName>
</protein>
<comment type="caution">
    <text evidence="1">The sequence shown here is derived from an EMBL/GenBank/DDBJ whole genome shotgun (WGS) entry which is preliminary data.</text>
</comment>
<reference evidence="1" key="1">
    <citation type="submission" date="2022-08" db="EMBL/GenBank/DDBJ databases">
        <authorList>
            <person name="Kallberg Y."/>
            <person name="Tangrot J."/>
            <person name="Rosling A."/>
        </authorList>
    </citation>
    <scope>NUCLEOTIDE SEQUENCE</scope>
    <source>
        <strain evidence="1">Wild A</strain>
    </source>
</reference>
<feature type="non-terminal residue" evidence="1">
    <location>
        <position position="1"/>
    </location>
</feature>
<organism evidence="1 2">
    <name type="scientific">Funneliformis geosporum</name>
    <dbReference type="NCBI Taxonomy" id="1117311"/>
    <lineage>
        <taxon>Eukaryota</taxon>
        <taxon>Fungi</taxon>
        <taxon>Fungi incertae sedis</taxon>
        <taxon>Mucoromycota</taxon>
        <taxon>Glomeromycotina</taxon>
        <taxon>Glomeromycetes</taxon>
        <taxon>Glomerales</taxon>
        <taxon>Glomeraceae</taxon>
        <taxon>Funneliformis</taxon>
    </lineage>
</organism>
<keyword evidence="2" id="KW-1185">Reference proteome</keyword>
<feature type="non-terminal residue" evidence="1">
    <location>
        <position position="46"/>
    </location>
</feature>
<evidence type="ECO:0000313" key="1">
    <source>
        <dbReference type="EMBL" id="CAI2201157.1"/>
    </source>
</evidence>
<evidence type="ECO:0000313" key="2">
    <source>
        <dbReference type="Proteomes" id="UP001153678"/>
    </source>
</evidence>
<sequence length="46" mass="5404">RKEERSMKGVHMISLQNMNLHSLAYYLKAMQNIANIPSLKKYLLLN</sequence>
<dbReference type="Proteomes" id="UP001153678">
    <property type="component" value="Unassembled WGS sequence"/>
</dbReference>